<dbReference type="AlphaFoldDB" id="A0AAV2G853"/>
<evidence type="ECO:0000313" key="2">
    <source>
        <dbReference type="Proteomes" id="UP001497516"/>
    </source>
</evidence>
<proteinExistence type="predicted"/>
<evidence type="ECO:0000313" key="1">
    <source>
        <dbReference type="EMBL" id="CAL1406347.1"/>
    </source>
</evidence>
<dbReference type="EMBL" id="OZ034821">
    <property type="protein sequence ID" value="CAL1406347.1"/>
    <property type="molecule type" value="Genomic_DNA"/>
</dbReference>
<keyword evidence="2" id="KW-1185">Reference proteome</keyword>
<name>A0AAV2G853_9ROSI</name>
<dbReference type="Proteomes" id="UP001497516">
    <property type="component" value="Chromosome 8"/>
</dbReference>
<gene>
    <name evidence="1" type="ORF">LTRI10_LOCUS46080</name>
</gene>
<accession>A0AAV2G853</accession>
<sequence>MVRKRRASRVAFSSNLKQTRKGEQDVEHLGLSVAASVDYRQVMSPTEHGIKGFNFPQAEGFMCEIEYEARTLETVIDVGGEYYITSPEKIPVSTTCL</sequence>
<organism evidence="1 2">
    <name type="scientific">Linum trigynum</name>
    <dbReference type="NCBI Taxonomy" id="586398"/>
    <lineage>
        <taxon>Eukaryota</taxon>
        <taxon>Viridiplantae</taxon>
        <taxon>Streptophyta</taxon>
        <taxon>Embryophyta</taxon>
        <taxon>Tracheophyta</taxon>
        <taxon>Spermatophyta</taxon>
        <taxon>Magnoliopsida</taxon>
        <taxon>eudicotyledons</taxon>
        <taxon>Gunneridae</taxon>
        <taxon>Pentapetalae</taxon>
        <taxon>rosids</taxon>
        <taxon>fabids</taxon>
        <taxon>Malpighiales</taxon>
        <taxon>Linaceae</taxon>
        <taxon>Linum</taxon>
    </lineage>
</organism>
<protein>
    <submittedName>
        <fullName evidence="1">Uncharacterized protein</fullName>
    </submittedName>
</protein>
<reference evidence="1 2" key="1">
    <citation type="submission" date="2024-04" db="EMBL/GenBank/DDBJ databases">
        <authorList>
            <person name="Fracassetti M."/>
        </authorList>
    </citation>
    <scope>NUCLEOTIDE SEQUENCE [LARGE SCALE GENOMIC DNA]</scope>
</reference>